<proteinExistence type="predicted"/>
<protein>
    <submittedName>
        <fullName evidence="2">Uncharacterized protein</fullName>
    </submittedName>
</protein>
<name>A0AAD9IAL2_9PEZI</name>
<keyword evidence="1" id="KW-1133">Transmembrane helix</keyword>
<keyword evidence="3" id="KW-1185">Reference proteome</keyword>
<sequence length="289" mass="32303">MWARRAHGPFGPSRRCWDGATQSQEYEEFQPGHDYPHITYNNWIIVGFIFAGLSISAVVTDLNVRKYQTGTMCLYFKDHFTTLDPTVWSHEVAVDGFGTGSFGWTTTDPLNSIFFFQVIFTDLFHIIGPVGGQKTNSRFYPCTQPSLRRAYMDGFEPSHVTTQMPVYKGGMESVIIPTIRSLPAAISYYESHGGTSCESGGPDQDGREYILIVDSDTRVISEALESVATPTLMTMDSLSTYQTTSTLPLDFKRDWAITDFAAIIPLAINIVDHALCPLVLNPSLMIFNY</sequence>
<feature type="transmembrane region" description="Helical" evidence="1">
    <location>
        <begin position="43"/>
        <end position="64"/>
    </location>
</feature>
<dbReference type="PANTHER" id="PTHR35408">
    <property type="entry name" value="CHROMOSOME 15, WHOLE GENOME SHOTGUN SEQUENCE"/>
    <property type="match status" value="1"/>
</dbReference>
<evidence type="ECO:0000256" key="1">
    <source>
        <dbReference type="SAM" id="Phobius"/>
    </source>
</evidence>
<keyword evidence="1" id="KW-0472">Membrane</keyword>
<evidence type="ECO:0000313" key="3">
    <source>
        <dbReference type="Proteomes" id="UP001217918"/>
    </source>
</evidence>
<accession>A0AAD9IAL2</accession>
<evidence type="ECO:0000313" key="2">
    <source>
        <dbReference type="EMBL" id="KAK2073735.1"/>
    </source>
</evidence>
<dbReference type="Proteomes" id="UP001217918">
    <property type="component" value="Unassembled WGS sequence"/>
</dbReference>
<dbReference type="AlphaFoldDB" id="A0AAD9IAL2"/>
<reference evidence="2" key="1">
    <citation type="journal article" date="2023" name="Mol. Plant Microbe Interact.">
        <title>Elucidating the Obligate Nature and Biological Capacity of an Invasive Fungal Corn Pathogen.</title>
        <authorList>
            <person name="MacCready J.S."/>
            <person name="Roggenkamp E.M."/>
            <person name="Gdanetz K."/>
            <person name="Chilvers M.I."/>
        </authorList>
    </citation>
    <scope>NUCLEOTIDE SEQUENCE</scope>
    <source>
        <strain evidence="2">PM02</strain>
    </source>
</reference>
<keyword evidence="1" id="KW-0812">Transmembrane</keyword>
<dbReference type="PANTHER" id="PTHR35408:SF2">
    <property type="entry name" value="GLYCOSYLTRANSFERASE 2-LIKE DOMAIN-CONTAINING PROTEIN"/>
    <property type="match status" value="1"/>
</dbReference>
<organism evidence="2 3">
    <name type="scientific">Phyllachora maydis</name>
    <dbReference type="NCBI Taxonomy" id="1825666"/>
    <lineage>
        <taxon>Eukaryota</taxon>
        <taxon>Fungi</taxon>
        <taxon>Dikarya</taxon>
        <taxon>Ascomycota</taxon>
        <taxon>Pezizomycotina</taxon>
        <taxon>Sordariomycetes</taxon>
        <taxon>Sordariomycetidae</taxon>
        <taxon>Phyllachorales</taxon>
        <taxon>Phyllachoraceae</taxon>
        <taxon>Phyllachora</taxon>
    </lineage>
</organism>
<gene>
    <name evidence="2" type="ORF">P8C59_007987</name>
</gene>
<comment type="caution">
    <text evidence="2">The sequence shown here is derived from an EMBL/GenBank/DDBJ whole genome shotgun (WGS) entry which is preliminary data.</text>
</comment>
<dbReference type="EMBL" id="JAQQPM010000007">
    <property type="protein sequence ID" value="KAK2073735.1"/>
    <property type="molecule type" value="Genomic_DNA"/>
</dbReference>